<evidence type="ECO:0000313" key="2">
    <source>
        <dbReference type="EMBL" id="QCD41380.1"/>
    </source>
</evidence>
<proteinExistence type="predicted"/>
<sequence length="73" mass="8316">METKNPPNATDFVKKSSTKKKKRSFKRKFDGKQACSAPVCDDNAENIDWFVACLMFLFLSVALREMFSTTDAE</sequence>
<evidence type="ECO:0000313" key="3">
    <source>
        <dbReference type="Proteomes" id="UP000297149"/>
    </source>
</evidence>
<dbReference type="Proteomes" id="UP000297149">
    <property type="component" value="Chromosome"/>
</dbReference>
<evidence type="ECO:0000256" key="1">
    <source>
        <dbReference type="SAM" id="MobiDB-lite"/>
    </source>
</evidence>
<feature type="region of interest" description="Disordered" evidence="1">
    <location>
        <begin position="1"/>
        <end position="25"/>
    </location>
</feature>
<name>A0A4P7W1Z6_9BACT</name>
<dbReference type="EMBL" id="CP039396">
    <property type="protein sequence ID" value="QCD41380.1"/>
    <property type="molecule type" value="Genomic_DNA"/>
</dbReference>
<gene>
    <name evidence="2" type="ORF">E7747_03080</name>
</gene>
<reference evidence="3" key="1">
    <citation type="submission" date="2019-02" db="EMBL/GenBank/DDBJ databases">
        <title>Isolation and identification of novel species under the genus Muribaculum.</title>
        <authorList>
            <person name="Miyake S."/>
            <person name="Ding Y."/>
            <person name="Low A."/>
            <person name="Soh M."/>
            <person name="Seedorf H."/>
        </authorList>
    </citation>
    <scope>NUCLEOTIDE SEQUENCE [LARGE SCALE GENOMIC DNA]</scope>
    <source>
        <strain evidence="3">H5</strain>
    </source>
</reference>
<accession>A0A4P7W1Z6</accession>
<feature type="compositionally biased region" description="Basic residues" evidence="1">
    <location>
        <begin position="16"/>
        <end position="25"/>
    </location>
</feature>
<organism evidence="2 3">
    <name type="scientific">Duncaniella dubosii</name>
    <dbReference type="NCBI Taxonomy" id="2518971"/>
    <lineage>
        <taxon>Bacteria</taxon>
        <taxon>Pseudomonadati</taxon>
        <taxon>Bacteroidota</taxon>
        <taxon>Bacteroidia</taxon>
        <taxon>Bacteroidales</taxon>
        <taxon>Muribaculaceae</taxon>
        <taxon>Duncaniella</taxon>
    </lineage>
</organism>
<dbReference type="AlphaFoldDB" id="A0A4P7W1Z6"/>
<dbReference type="KEGG" id="ddb:E7747_03080"/>
<dbReference type="RefSeq" id="WP_136011240.1">
    <property type="nucleotide sequence ID" value="NZ_CP039396.1"/>
</dbReference>
<keyword evidence="3" id="KW-1185">Reference proteome</keyword>
<protein>
    <submittedName>
        <fullName evidence="2">Uncharacterized protein</fullName>
    </submittedName>
</protein>